<name>A0A9W8US94_AKAMU</name>
<dbReference type="SUPFAM" id="SSF55418">
    <property type="entry name" value="eIF4e-like"/>
    <property type="match status" value="1"/>
</dbReference>
<evidence type="ECO:0000256" key="1">
    <source>
        <dbReference type="ARBA" id="ARBA00010568"/>
    </source>
</evidence>
<accession>A0A9W8US94</accession>
<keyword evidence="4" id="KW-1185">Reference proteome</keyword>
<dbReference type="PANTHER" id="PTHR31977">
    <property type="entry name" value="UPF0696 PROTEIN C11ORF68"/>
    <property type="match status" value="1"/>
</dbReference>
<dbReference type="KEGG" id="amus:LMH87_005825"/>
<dbReference type="AlphaFoldDB" id="A0A9W8US94"/>
<proteinExistence type="inferred from homology"/>
<dbReference type="InterPro" id="IPR023398">
    <property type="entry name" value="TIF_eIF4e-like"/>
</dbReference>
<dbReference type="Proteomes" id="UP001144673">
    <property type="component" value="Chromosome 1"/>
</dbReference>
<evidence type="ECO:0000313" key="4">
    <source>
        <dbReference type="Proteomes" id="UP001144673"/>
    </source>
</evidence>
<dbReference type="PANTHER" id="PTHR31977:SF1">
    <property type="entry name" value="UPF0696 PROTEIN C11ORF68"/>
    <property type="match status" value="1"/>
</dbReference>
<sequence length="319" mass="35955">MGHKRATSDDSSFYGDENAVEYLDQRVESFDPDEWMMQRHRQPGSAQPRIVQADTTAELHNPYAGVPYAWQLTETVDDFLSRLPPATTTQAPETPWIYICNPYIPRVPKSESLNQASKGNEDEGPEQDGSRLDVVIEGGMERLELLGNFVRELPKFGRPPSTTEREKNKERSQATLDILHLAHVGKVRAGKWMLFCDVLEVNEVWDIVAKATANNELGIAAKVAPRPEQNGSRKDRLICVYTKDFMDKIDVGRVVQRLKELRLADGKLRKIYYKPDVFTYLGISGGNPWGLKASVYNSSEVFPSVQDAVMTLIQVVLTN</sequence>
<dbReference type="Gene3D" id="3.30.760.10">
    <property type="entry name" value="RNA Cap, Translation Initiation Factor Eif4e"/>
    <property type="match status" value="1"/>
</dbReference>
<evidence type="ECO:0000313" key="3">
    <source>
        <dbReference type="EMBL" id="KAJ4164140.1"/>
    </source>
</evidence>
<dbReference type="GeneID" id="80892984"/>
<evidence type="ECO:0000256" key="2">
    <source>
        <dbReference type="SAM" id="MobiDB-lite"/>
    </source>
</evidence>
<comment type="similarity">
    <text evidence="1">Belongs to the UPF0696 family.</text>
</comment>
<reference evidence="3" key="1">
    <citation type="journal article" date="2023" name="Access Microbiol">
        <title>De-novo genome assembly for Akanthomyces muscarius, a biocontrol agent of insect agricultural pests.</title>
        <authorList>
            <person name="Erdos Z."/>
            <person name="Studholme D.J."/>
            <person name="Raymond B."/>
            <person name="Sharma M."/>
        </authorList>
    </citation>
    <scope>NUCLEOTIDE SEQUENCE</scope>
    <source>
        <strain evidence="3">Ve6</strain>
    </source>
</reference>
<comment type="caution">
    <text evidence="3">The sequence shown here is derived from an EMBL/GenBank/DDBJ whole genome shotgun (WGS) entry which is preliminary data.</text>
</comment>
<gene>
    <name evidence="3" type="ORF">LMH87_005825</name>
</gene>
<feature type="region of interest" description="Disordered" evidence="2">
    <location>
        <begin position="110"/>
        <end position="129"/>
    </location>
</feature>
<dbReference type="Pfam" id="PF08939">
    <property type="entry name" value="Bles03"/>
    <property type="match status" value="1"/>
</dbReference>
<dbReference type="EMBL" id="JAJHUN010000001">
    <property type="protein sequence ID" value="KAJ4164140.1"/>
    <property type="molecule type" value="Genomic_DNA"/>
</dbReference>
<dbReference type="InterPro" id="IPR015034">
    <property type="entry name" value="Bles03"/>
</dbReference>
<dbReference type="RefSeq" id="XP_056059055.1">
    <property type="nucleotide sequence ID" value="XM_056203615.1"/>
</dbReference>
<protein>
    <submittedName>
        <fullName evidence="3">Uncharacterized protein</fullName>
    </submittedName>
</protein>
<organism evidence="3 4">
    <name type="scientific">Akanthomyces muscarius</name>
    <name type="common">Entomopathogenic fungus</name>
    <name type="synonym">Lecanicillium muscarium</name>
    <dbReference type="NCBI Taxonomy" id="2231603"/>
    <lineage>
        <taxon>Eukaryota</taxon>
        <taxon>Fungi</taxon>
        <taxon>Dikarya</taxon>
        <taxon>Ascomycota</taxon>
        <taxon>Pezizomycotina</taxon>
        <taxon>Sordariomycetes</taxon>
        <taxon>Hypocreomycetidae</taxon>
        <taxon>Hypocreales</taxon>
        <taxon>Cordycipitaceae</taxon>
        <taxon>Akanthomyces</taxon>
    </lineage>
</organism>